<evidence type="ECO:0000313" key="3">
    <source>
        <dbReference type="EMBL" id="MCD9640187.1"/>
    </source>
</evidence>
<keyword evidence="1" id="KW-0597">Phosphoprotein</keyword>
<comment type="caution">
    <text evidence="3">The sequence shown here is derived from an EMBL/GenBank/DDBJ whole genome shotgun (WGS) entry which is preliminary data.</text>
</comment>
<dbReference type="PANTHER" id="PTHR24423:SF629">
    <property type="entry name" value="PROTEIN EIN4"/>
    <property type="match status" value="1"/>
</dbReference>
<sequence length="100" mass="10932">MEISAKNDGRFPVETRLFQLHLLVTEASCLVKMFLLCLIRDLHVVLADDGDVNKTGNQKAARKLGCLVTAVSTGFQCLSALGHSLTTFQVVSLDLQMPEV</sequence>
<dbReference type="PANTHER" id="PTHR24423">
    <property type="entry name" value="TWO-COMPONENT SENSOR HISTIDINE KINASE"/>
    <property type="match status" value="1"/>
</dbReference>
<evidence type="ECO:0000259" key="2">
    <source>
        <dbReference type="PROSITE" id="PS50110"/>
    </source>
</evidence>
<dbReference type="Proteomes" id="UP000823775">
    <property type="component" value="Unassembled WGS sequence"/>
</dbReference>
<proteinExistence type="predicted"/>
<evidence type="ECO:0000313" key="4">
    <source>
        <dbReference type="Proteomes" id="UP000823775"/>
    </source>
</evidence>
<dbReference type="InterPro" id="IPR011006">
    <property type="entry name" value="CheY-like_superfamily"/>
</dbReference>
<reference evidence="3 4" key="1">
    <citation type="journal article" date="2021" name="BMC Genomics">
        <title>Datura genome reveals duplications of psychoactive alkaloid biosynthetic genes and high mutation rate following tissue culture.</title>
        <authorList>
            <person name="Rajewski A."/>
            <person name="Carter-House D."/>
            <person name="Stajich J."/>
            <person name="Litt A."/>
        </authorList>
    </citation>
    <scope>NUCLEOTIDE SEQUENCE [LARGE SCALE GENOMIC DNA]</scope>
    <source>
        <strain evidence="3">AR-01</strain>
    </source>
</reference>
<keyword evidence="4" id="KW-1185">Reference proteome</keyword>
<organism evidence="3 4">
    <name type="scientific">Datura stramonium</name>
    <name type="common">Jimsonweed</name>
    <name type="synonym">Common thornapple</name>
    <dbReference type="NCBI Taxonomy" id="4076"/>
    <lineage>
        <taxon>Eukaryota</taxon>
        <taxon>Viridiplantae</taxon>
        <taxon>Streptophyta</taxon>
        <taxon>Embryophyta</taxon>
        <taxon>Tracheophyta</taxon>
        <taxon>Spermatophyta</taxon>
        <taxon>Magnoliopsida</taxon>
        <taxon>eudicotyledons</taxon>
        <taxon>Gunneridae</taxon>
        <taxon>Pentapetalae</taxon>
        <taxon>asterids</taxon>
        <taxon>lamiids</taxon>
        <taxon>Solanales</taxon>
        <taxon>Solanaceae</taxon>
        <taxon>Solanoideae</taxon>
        <taxon>Datureae</taxon>
        <taxon>Datura</taxon>
    </lineage>
</organism>
<gene>
    <name evidence="3" type="primary">ETR3_2</name>
    <name evidence="3" type="ORF">HAX54_025332</name>
</gene>
<feature type="modified residue" description="4-aspartylphosphate" evidence="1">
    <location>
        <position position="94"/>
    </location>
</feature>
<evidence type="ECO:0000256" key="1">
    <source>
        <dbReference type="PROSITE-ProRule" id="PRU00169"/>
    </source>
</evidence>
<name>A0ABS8UZK7_DATST</name>
<protein>
    <submittedName>
        <fullName evidence="3">CUGBP Elav-like member 2</fullName>
    </submittedName>
</protein>
<accession>A0ABS8UZK7</accession>
<dbReference type="PROSITE" id="PS50110">
    <property type="entry name" value="RESPONSE_REGULATORY"/>
    <property type="match status" value="1"/>
</dbReference>
<dbReference type="Gene3D" id="3.40.50.2300">
    <property type="match status" value="1"/>
</dbReference>
<dbReference type="EMBL" id="JACEIK010003077">
    <property type="protein sequence ID" value="MCD9640187.1"/>
    <property type="molecule type" value="Genomic_DNA"/>
</dbReference>
<dbReference type="InterPro" id="IPR001789">
    <property type="entry name" value="Sig_transdc_resp-reg_receiver"/>
</dbReference>
<dbReference type="SUPFAM" id="SSF52172">
    <property type="entry name" value="CheY-like"/>
    <property type="match status" value="1"/>
</dbReference>
<feature type="domain" description="Response regulatory" evidence="2">
    <location>
        <begin position="43"/>
        <end position="100"/>
    </location>
</feature>